<keyword evidence="1" id="KW-0812">Transmembrane</keyword>
<organism evidence="3 4">
    <name type="scientific">Wandonia haliotis</name>
    <dbReference type="NCBI Taxonomy" id="574963"/>
    <lineage>
        <taxon>Bacteria</taxon>
        <taxon>Pseudomonadati</taxon>
        <taxon>Bacteroidota</taxon>
        <taxon>Flavobacteriia</taxon>
        <taxon>Flavobacteriales</taxon>
        <taxon>Crocinitomicaceae</taxon>
        <taxon>Wandonia</taxon>
    </lineage>
</organism>
<gene>
    <name evidence="3" type="ORF">GCM10009118_15760</name>
</gene>
<dbReference type="PIRSF" id="PIRSF036542">
    <property type="entry name" value="SpmA_SpmB"/>
    <property type="match status" value="1"/>
</dbReference>
<evidence type="ECO:0000313" key="4">
    <source>
        <dbReference type="Proteomes" id="UP001501126"/>
    </source>
</evidence>
<keyword evidence="4" id="KW-1185">Reference proteome</keyword>
<dbReference type="Pfam" id="PF07670">
    <property type="entry name" value="Gate"/>
    <property type="match status" value="1"/>
</dbReference>
<proteinExistence type="predicted"/>
<reference evidence="3 4" key="1">
    <citation type="journal article" date="2019" name="Int. J. Syst. Evol. Microbiol.">
        <title>The Global Catalogue of Microorganisms (GCM) 10K type strain sequencing project: providing services to taxonomists for standard genome sequencing and annotation.</title>
        <authorList>
            <consortium name="The Broad Institute Genomics Platform"/>
            <consortium name="The Broad Institute Genome Sequencing Center for Infectious Disease"/>
            <person name="Wu L."/>
            <person name="Ma J."/>
        </authorList>
    </citation>
    <scope>NUCLEOTIDE SEQUENCE [LARGE SCALE GENOMIC DNA]</scope>
    <source>
        <strain evidence="3 4">JCM 16083</strain>
    </source>
</reference>
<evidence type="ECO:0000259" key="2">
    <source>
        <dbReference type="Pfam" id="PF07670"/>
    </source>
</evidence>
<evidence type="ECO:0000256" key="1">
    <source>
        <dbReference type="SAM" id="Phobius"/>
    </source>
</evidence>
<feature type="transmembrane region" description="Helical" evidence="1">
    <location>
        <begin position="204"/>
        <end position="226"/>
    </location>
</feature>
<feature type="transmembrane region" description="Helical" evidence="1">
    <location>
        <begin position="385"/>
        <end position="409"/>
    </location>
</feature>
<evidence type="ECO:0000313" key="3">
    <source>
        <dbReference type="EMBL" id="GAA0875168.1"/>
    </source>
</evidence>
<dbReference type="RefSeq" id="WP_343786343.1">
    <property type="nucleotide sequence ID" value="NZ_BAAAFH010000007.1"/>
</dbReference>
<feature type="transmembrane region" description="Helical" evidence="1">
    <location>
        <begin position="141"/>
        <end position="161"/>
    </location>
</feature>
<dbReference type="InterPro" id="IPR052549">
    <property type="entry name" value="SpmB"/>
</dbReference>
<dbReference type="InterPro" id="IPR011642">
    <property type="entry name" value="Gate_dom"/>
</dbReference>
<feature type="domain" description="Nucleoside transporter/FeoB GTPase Gate" evidence="2">
    <location>
        <begin position="53"/>
        <end position="158"/>
    </location>
</feature>
<feature type="transmembrane region" description="Helical" evidence="1">
    <location>
        <begin position="6"/>
        <end position="24"/>
    </location>
</feature>
<dbReference type="PANTHER" id="PTHR35793:SF2">
    <property type="entry name" value="INNER MEMBRANE PROTEIN YJIG"/>
    <property type="match status" value="1"/>
</dbReference>
<dbReference type="PANTHER" id="PTHR35793">
    <property type="entry name" value="INNER MEMBRANE PROTEIN YJIG"/>
    <property type="match status" value="1"/>
</dbReference>
<feature type="transmembrane region" description="Helical" evidence="1">
    <location>
        <begin position="173"/>
        <end position="192"/>
    </location>
</feature>
<protein>
    <submittedName>
        <fullName evidence="3">Nucleoside recognition domain-containing protein</fullName>
    </submittedName>
</protein>
<dbReference type="EMBL" id="BAAAFH010000007">
    <property type="protein sequence ID" value="GAA0875168.1"/>
    <property type="molecule type" value="Genomic_DNA"/>
</dbReference>
<feature type="transmembrane region" description="Helical" evidence="1">
    <location>
        <begin position="274"/>
        <end position="296"/>
    </location>
</feature>
<dbReference type="Proteomes" id="UP001501126">
    <property type="component" value="Unassembled WGS sequence"/>
</dbReference>
<accession>A0ABN1MQL1</accession>
<sequence length="412" mass="44176">MLLNRLWIGLFVVAFITASIKLLGFGDTQVFKSIVDAMFDSSKTAFELALFLTGALCLWMGVMQIGEKGGALHYLTRAVSPLFEKLFPEIPKNHPAVGAMMMNFSANMLGLDNAATPLGLKAMNQLQELNPEKEKASNAQIMFLVLNTSGLTIIPVSILAYRMAAGSESPADVFLPILLTTFFSSMGGLLFVSIRQKINLLHPVILAYLGTTTVVVGSLIATVIYFPEYTEVISNVGGNVLLFGIVTTFILLAVRSKINVYETFIDGAKGGFDVAIKIIPFLVAILVAVAVFRASGAMELLFSGIREAAIFMGVKCLAFVDALPTAFMKPFSGTAARGMMMDVYANSGVDSFAGRLASVFQGSTETTFYVLSVYFGSVGIKNTRYAAGAGLFADFTGIIAAILLTSIFFTCL</sequence>
<feature type="transmembrane region" description="Helical" evidence="1">
    <location>
        <begin position="232"/>
        <end position="254"/>
    </location>
</feature>
<keyword evidence="1" id="KW-1133">Transmembrane helix</keyword>
<feature type="transmembrane region" description="Helical" evidence="1">
    <location>
        <begin position="45"/>
        <end position="65"/>
    </location>
</feature>
<keyword evidence="1" id="KW-0472">Membrane</keyword>
<comment type="caution">
    <text evidence="3">The sequence shown here is derived from an EMBL/GenBank/DDBJ whole genome shotgun (WGS) entry which is preliminary data.</text>
</comment>
<name>A0ABN1MQL1_9FLAO</name>
<dbReference type="InterPro" id="IPR011415">
    <property type="entry name" value="SpmA_SpmB"/>
</dbReference>